<reference evidence="11 12" key="1">
    <citation type="submission" date="2024-07" db="EMBL/GenBank/DDBJ databases">
        <authorList>
            <person name="Thanompreechachai J."/>
            <person name="Duangmal K."/>
        </authorList>
    </citation>
    <scope>NUCLEOTIDE SEQUENCE [LARGE SCALE GENOMIC DNA]</scope>
    <source>
        <strain evidence="11 12">LSe6-4</strain>
    </source>
</reference>
<feature type="domain" description="ABC transmembrane type-1" evidence="10">
    <location>
        <begin position="15"/>
        <end position="205"/>
    </location>
</feature>
<dbReference type="RefSeq" id="WP_370440064.1">
    <property type="nucleotide sequence ID" value="NZ_JBGFTU010000003.1"/>
</dbReference>
<evidence type="ECO:0000256" key="4">
    <source>
        <dbReference type="ARBA" id="ARBA00022475"/>
    </source>
</evidence>
<dbReference type="Proteomes" id="UP001565927">
    <property type="component" value="Unassembled WGS sequence"/>
</dbReference>
<dbReference type="SUPFAM" id="SSF161098">
    <property type="entry name" value="MetI-like"/>
    <property type="match status" value="1"/>
</dbReference>
<dbReference type="InterPro" id="IPR010065">
    <property type="entry name" value="AA_ABC_transptr_permease_3TM"/>
</dbReference>
<dbReference type="InterPro" id="IPR035906">
    <property type="entry name" value="MetI-like_sf"/>
</dbReference>
<keyword evidence="3 9" id="KW-0813">Transport</keyword>
<accession>A0ABV4GWW7</accession>
<evidence type="ECO:0000256" key="9">
    <source>
        <dbReference type="RuleBase" id="RU363032"/>
    </source>
</evidence>
<name>A0ABV4GWW7_9ACTN</name>
<evidence type="ECO:0000256" key="8">
    <source>
        <dbReference type="ARBA" id="ARBA00023136"/>
    </source>
</evidence>
<comment type="subcellular location">
    <subcellularLocation>
        <location evidence="1 9">Cell membrane</location>
        <topology evidence="1 9">Multi-pass membrane protein</topology>
    </subcellularLocation>
</comment>
<evidence type="ECO:0000256" key="5">
    <source>
        <dbReference type="ARBA" id="ARBA00022692"/>
    </source>
</evidence>
<dbReference type="NCBIfam" id="TIGR01726">
    <property type="entry name" value="HEQRo_perm_3TM"/>
    <property type="match status" value="1"/>
</dbReference>
<comment type="caution">
    <text evidence="11">The sequence shown here is derived from an EMBL/GenBank/DDBJ whole genome shotgun (WGS) entry which is preliminary data.</text>
</comment>
<evidence type="ECO:0000256" key="3">
    <source>
        <dbReference type="ARBA" id="ARBA00022448"/>
    </source>
</evidence>
<keyword evidence="8 9" id="KW-0472">Membrane</keyword>
<comment type="similarity">
    <text evidence="2">Belongs to the binding-protein-dependent transport system permease family. HisMQ subfamily.</text>
</comment>
<keyword evidence="6" id="KW-0029">Amino-acid transport</keyword>
<dbReference type="InterPro" id="IPR043429">
    <property type="entry name" value="ArtM/GltK/GlnP/TcyL/YhdX-like"/>
</dbReference>
<proteinExistence type="inferred from homology"/>
<evidence type="ECO:0000313" key="12">
    <source>
        <dbReference type="Proteomes" id="UP001565927"/>
    </source>
</evidence>
<dbReference type="CDD" id="cd06261">
    <property type="entry name" value="TM_PBP2"/>
    <property type="match status" value="1"/>
</dbReference>
<evidence type="ECO:0000256" key="2">
    <source>
        <dbReference type="ARBA" id="ARBA00010072"/>
    </source>
</evidence>
<organism evidence="11 12">
    <name type="scientific">Kineococcus halophytocola</name>
    <dbReference type="NCBI Taxonomy" id="3234027"/>
    <lineage>
        <taxon>Bacteria</taxon>
        <taxon>Bacillati</taxon>
        <taxon>Actinomycetota</taxon>
        <taxon>Actinomycetes</taxon>
        <taxon>Kineosporiales</taxon>
        <taxon>Kineosporiaceae</taxon>
        <taxon>Kineococcus</taxon>
    </lineage>
</organism>
<dbReference type="Pfam" id="PF00528">
    <property type="entry name" value="BPD_transp_1"/>
    <property type="match status" value="1"/>
</dbReference>
<keyword evidence="7 9" id="KW-1133">Transmembrane helix</keyword>
<evidence type="ECO:0000259" key="10">
    <source>
        <dbReference type="PROSITE" id="PS50928"/>
    </source>
</evidence>
<evidence type="ECO:0000256" key="7">
    <source>
        <dbReference type="ARBA" id="ARBA00022989"/>
    </source>
</evidence>
<dbReference type="Gene3D" id="1.10.3720.10">
    <property type="entry name" value="MetI-like"/>
    <property type="match status" value="1"/>
</dbReference>
<dbReference type="PROSITE" id="PS50928">
    <property type="entry name" value="ABC_TM1"/>
    <property type="match status" value="1"/>
</dbReference>
<sequence>MSVVTENLDLWWGGFLRSLGIALWGAVGSLAWGTVLAVFRISPVPVLRGFGAFYVTWLRNTPLAIVLFTMAFGIPALGINVSFYAFGVTGLVLYTSAFVCEAVRSGISTVPTGQAEAARSIGLTFAQTLGLVVMPQALRAVVPPVGNVIIAMIKNSAVVGAIGVGGDLFSAYNRLTSAQGYAALPAITGMAVGFLVLTLSAAGLLALFERRTVIAR</sequence>
<feature type="transmembrane region" description="Helical" evidence="9">
    <location>
        <begin position="182"/>
        <end position="208"/>
    </location>
</feature>
<keyword evidence="4" id="KW-1003">Cell membrane</keyword>
<feature type="transmembrane region" description="Helical" evidence="9">
    <location>
        <begin position="63"/>
        <end position="86"/>
    </location>
</feature>
<keyword evidence="12" id="KW-1185">Reference proteome</keyword>
<evidence type="ECO:0000313" key="11">
    <source>
        <dbReference type="EMBL" id="MEZ0163815.1"/>
    </source>
</evidence>
<dbReference type="PANTHER" id="PTHR30614">
    <property type="entry name" value="MEMBRANE COMPONENT OF AMINO ACID ABC TRANSPORTER"/>
    <property type="match status" value="1"/>
</dbReference>
<dbReference type="EMBL" id="JBGFTU010000003">
    <property type="protein sequence ID" value="MEZ0163815.1"/>
    <property type="molecule type" value="Genomic_DNA"/>
</dbReference>
<protein>
    <submittedName>
        <fullName evidence="11">Amino acid ABC transporter permease</fullName>
    </submittedName>
</protein>
<dbReference type="InterPro" id="IPR000515">
    <property type="entry name" value="MetI-like"/>
</dbReference>
<dbReference type="PANTHER" id="PTHR30614:SF37">
    <property type="entry name" value="AMINO-ACID ABC TRANSPORTER PERMEASE PROTEIN YHDX-RELATED"/>
    <property type="match status" value="1"/>
</dbReference>
<evidence type="ECO:0000256" key="1">
    <source>
        <dbReference type="ARBA" id="ARBA00004651"/>
    </source>
</evidence>
<gene>
    <name evidence="11" type="ORF">AB2L27_03420</name>
</gene>
<feature type="transmembrane region" description="Helical" evidence="9">
    <location>
        <begin position="20"/>
        <end position="42"/>
    </location>
</feature>
<keyword evidence="5 9" id="KW-0812">Transmembrane</keyword>
<evidence type="ECO:0000256" key="6">
    <source>
        <dbReference type="ARBA" id="ARBA00022970"/>
    </source>
</evidence>